<name>A0ACC4DYH2_PURLI</name>
<evidence type="ECO:0000313" key="2">
    <source>
        <dbReference type="Proteomes" id="UP001638806"/>
    </source>
</evidence>
<comment type="caution">
    <text evidence="1">The sequence shown here is derived from an EMBL/GenBank/DDBJ whole genome shotgun (WGS) entry which is preliminary data.</text>
</comment>
<sequence>MPPSSPPALSSASKHHAHARSFSNDYSAGQAPEARRHRRGRTLNLTAREMNPQQLLGQAVSPGGTLTLTTTTMAGPSSRLSDTASPASLRPTPDPESRPSTPTSQLSVLKPAAAGPVSWSSLPRKDQLAILFLARLVDFLQVASLQAYVFYQLKALDPSGNASDARISQQAGILQGCFTGAQVATAMLWGKAADAGWCGRKRVLVIGLAGTALSCLGYGFATTFFWAAFWRAFGGAVNGTVGIIQSQSHHGGGDYQGEKVPVKGVPHPAHELQRRGHFRPHLGRRAGRSYEDDAGALWRRRRLWLPVDSQLSVCSPSLVNFVFLTICTAIVFLFLEETSKERRGKFDYGLHLGDRVKQVAFGIKPANNGYTHLSAEGEDIPLNPVHEPAVKAQRLPFRRLWTRNVVFTLITGAFYDFHLGAFGNIWSLFLSTPRYATPEATERRRDLPLLFTGGLGMPASTVGFATSFLGILGMLLQVTLYPPIQARLGTIRSFRYFLFLFPVAYFVAPYLSILPSSTAPPEPAGGASSGLASFSCCSCRLRRARLPSPRASSCSTTAARIPACWARSTASVRACRPASGPSGPSSAGGGTGMGSTLAWWPGDGGGRGHVCVCVRIGDGHVRGLRARGVSGWRGGRIGPLMALVSMDV</sequence>
<dbReference type="Proteomes" id="UP001638806">
    <property type="component" value="Unassembled WGS sequence"/>
</dbReference>
<dbReference type="EMBL" id="JBGNUJ010000003">
    <property type="protein sequence ID" value="KAL3961441.1"/>
    <property type="molecule type" value="Genomic_DNA"/>
</dbReference>
<gene>
    <name evidence="1" type="ORF">ACCO45_002964</name>
</gene>
<organism evidence="1 2">
    <name type="scientific">Purpureocillium lilacinum</name>
    <name type="common">Paecilomyces lilacinus</name>
    <dbReference type="NCBI Taxonomy" id="33203"/>
    <lineage>
        <taxon>Eukaryota</taxon>
        <taxon>Fungi</taxon>
        <taxon>Dikarya</taxon>
        <taxon>Ascomycota</taxon>
        <taxon>Pezizomycotina</taxon>
        <taxon>Sordariomycetes</taxon>
        <taxon>Hypocreomycetidae</taxon>
        <taxon>Hypocreales</taxon>
        <taxon>Ophiocordycipitaceae</taxon>
        <taxon>Purpureocillium</taxon>
    </lineage>
</organism>
<reference evidence="1" key="1">
    <citation type="submission" date="2024-12" db="EMBL/GenBank/DDBJ databases">
        <title>Comparative genomics and development of molecular markers within Purpureocillium lilacinum and among Purpureocillium species.</title>
        <authorList>
            <person name="Yeh Z.-Y."/>
            <person name="Ni N.-T."/>
            <person name="Lo P.-H."/>
            <person name="Mushyakhwo K."/>
            <person name="Lin C.-F."/>
            <person name="Nai Y.-S."/>
        </authorList>
    </citation>
    <scope>NUCLEOTIDE SEQUENCE</scope>
    <source>
        <strain evidence="1">NCHU-NPUST-175</strain>
    </source>
</reference>
<accession>A0ACC4DYH2</accession>
<evidence type="ECO:0000313" key="1">
    <source>
        <dbReference type="EMBL" id="KAL3961441.1"/>
    </source>
</evidence>
<protein>
    <submittedName>
        <fullName evidence="1">Uncharacterized protein</fullName>
    </submittedName>
</protein>
<keyword evidence="2" id="KW-1185">Reference proteome</keyword>
<proteinExistence type="predicted"/>